<dbReference type="InterPro" id="IPR011711">
    <property type="entry name" value="GntR_C"/>
</dbReference>
<evidence type="ECO:0000256" key="2">
    <source>
        <dbReference type="ARBA" id="ARBA00023125"/>
    </source>
</evidence>
<dbReference type="GO" id="GO:0003700">
    <property type="term" value="F:DNA-binding transcription factor activity"/>
    <property type="evidence" value="ECO:0007669"/>
    <property type="project" value="InterPro"/>
</dbReference>
<dbReference type="RefSeq" id="WP_166434563.1">
    <property type="nucleotide sequence ID" value="NZ_CABJCG010000020.1"/>
</dbReference>
<feature type="domain" description="HTH gntR-type" evidence="4">
    <location>
        <begin position="5"/>
        <end position="70"/>
    </location>
</feature>
<keyword evidence="6" id="KW-1185">Reference proteome</keyword>
<evidence type="ECO:0000256" key="1">
    <source>
        <dbReference type="ARBA" id="ARBA00023015"/>
    </source>
</evidence>
<dbReference type="Pfam" id="PF07729">
    <property type="entry name" value="FCD"/>
    <property type="match status" value="1"/>
</dbReference>
<keyword evidence="1" id="KW-0805">Transcription regulation</keyword>
<dbReference type="SUPFAM" id="SSF48008">
    <property type="entry name" value="GntR ligand-binding domain-like"/>
    <property type="match status" value="1"/>
</dbReference>
<dbReference type="PANTHER" id="PTHR43537:SF5">
    <property type="entry name" value="UXU OPERON TRANSCRIPTIONAL REGULATOR"/>
    <property type="match status" value="1"/>
</dbReference>
<dbReference type="PANTHER" id="PTHR43537">
    <property type="entry name" value="TRANSCRIPTIONAL REGULATOR, GNTR FAMILY"/>
    <property type="match status" value="1"/>
</dbReference>
<dbReference type="SUPFAM" id="SSF46785">
    <property type="entry name" value="Winged helix' DNA-binding domain"/>
    <property type="match status" value="1"/>
</dbReference>
<dbReference type="InterPro" id="IPR036388">
    <property type="entry name" value="WH-like_DNA-bd_sf"/>
</dbReference>
<dbReference type="GO" id="GO:0003677">
    <property type="term" value="F:DNA binding"/>
    <property type="evidence" value="ECO:0007669"/>
    <property type="project" value="UniProtKB-KW"/>
</dbReference>
<proteinExistence type="predicted"/>
<evidence type="ECO:0000256" key="3">
    <source>
        <dbReference type="ARBA" id="ARBA00023163"/>
    </source>
</evidence>
<evidence type="ECO:0000313" key="6">
    <source>
        <dbReference type="Proteomes" id="UP000198508"/>
    </source>
</evidence>
<gene>
    <name evidence="5" type="ORF">SAMN05216313_1238</name>
</gene>
<dbReference type="EMBL" id="FOIM01000023">
    <property type="protein sequence ID" value="SET99241.1"/>
    <property type="molecule type" value="Genomic_DNA"/>
</dbReference>
<sequence length="219" mass="24795">MENKIRLSDTVMKELEAIILNMKPGDKLPTEMELAERFSVGRSTIRECMKVFSARKMIVRRNEGTFVSSQVKECLVDPLNILVSMDIGNLTELIELREILETEAVKLAVQRATDEEIKAIERADWRMDEPGISPDEMQSRDFEFHNALAMASGNSILTELIKAIRKVIAGKLEDSTEALPISGEGSLLHKKIIRAVKERNLEEALEAMEEYLIITDYKA</sequence>
<evidence type="ECO:0000313" key="5">
    <source>
        <dbReference type="EMBL" id="SET99241.1"/>
    </source>
</evidence>
<keyword evidence="3" id="KW-0804">Transcription</keyword>
<dbReference type="Proteomes" id="UP000198508">
    <property type="component" value="Unassembled WGS sequence"/>
</dbReference>
<dbReference type="PROSITE" id="PS50949">
    <property type="entry name" value="HTH_GNTR"/>
    <property type="match status" value="1"/>
</dbReference>
<dbReference type="SMART" id="SM00345">
    <property type="entry name" value="HTH_GNTR"/>
    <property type="match status" value="1"/>
</dbReference>
<dbReference type="AlphaFoldDB" id="A0A1I0IRV8"/>
<dbReference type="InterPro" id="IPR000524">
    <property type="entry name" value="Tscrpt_reg_HTH_GntR"/>
</dbReference>
<dbReference type="InterPro" id="IPR008920">
    <property type="entry name" value="TF_FadR/GntR_C"/>
</dbReference>
<dbReference type="Gene3D" id="1.20.120.530">
    <property type="entry name" value="GntR ligand-binding domain-like"/>
    <property type="match status" value="1"/>
</dbReference>
<dbReference type="CDD" id="cd07377">
    <property type="entry name" value="WHTH_GntR"/>
    <property type="match status" value="1"/>
</dbReference>
<dbReference type="InterPro" id="IPR036390">
    <property type="entry name" value="WH_DNA-bd_sf"/>
</dbReference>
<protein>
    <submittedName>
        <fullName evidence="5">Transcriptional regulator, GntR family</fullName>
    </submittedName>
</protein>
<accession>A0A1I0IRV8</accession>
<evidence type="ECO:0000259" key="4">
    <source>
        <dbReference type="PROSITE" id="PS50949"/>
    </source>
</evidence>
<dbReference type="SMART" id="SM00895">
    <property type="entry name" value="FCD"/>
    <property type="match status" value="1"/>
</dbReference>
<dbReference type="STRING" id="460384.SAMN05216313_1238"/>
<keyword evidence="2" id="KW-0238">DNA-binding</keyword>
<name>A0A1I0IRV8_9FIRM</name>
<dbReference type="Gene3D" id="1.10.10.10">
    <property type="entry name" value="Winged helix-like DNA-binding domain superfamily/Winged helix DNA-binding domain"/>
    <property type="match status" value="1"/>
</dbReference>
<dbReference type="Pfam" id="PF00392">
    <property type="entry name" value="GntR"/>
    <property type="match status" value="1"/>
</dbReference>
<dbReference type="GeneID" id="93279332"/>
<reference evidence="6" key="1">
    <citation type="submission" date="2016-10" db="EMBL/GenBank/DDBJ databases">
        <authorList>
            <person name="Varghese N."/>
            <person name="Submissions S."/>
        </authorList>
    </citation>
    <scope>NUCLEOTIDE SEQUENCE [LARGE SCALE GENOMIC DNA]</scope>
    <source>
        <strain evidence="6">NLAE-zl-G277</strain>
    </source>
</reference>
<dbReference type="PRINTS" id="PR00035">
    <property type="entry name" value="HTHGNTR"/>
</dbReference>
<organism evidence="5 6">
    <name type="scientific">Enterocloster lavalensis</name>
    <dbReference type="NCBI Taxonomy" id="460384"/>
    <lineage>
        <taxon>Bacteria</taxon>
        <taxon>Bacillati</taxon>
        <taxon>Bacillota</taxon>
        <taxon>Clostridia</taxon>
        <taxon>Lachnospirales</taxon>
        <taxon>Lachnospiraceae</taxon>
        <taxon>Enterocloster</taxon>
    </lineage>
</organism>